<feature type="transmembrane region" description="Helical" evidence="8">
    <location>
        <begin position="44"/>
        <end position="62"/>
    </location>
</feature>
<feature type="binding site" evidence="7">
    <location>
        <position position="207"/>
    </location>
    <ligand>
        <name>Mg(2+)</name>
        <dbReference type="ChEBI" id="CHEBI:18420"/>
    </ligand>
</feature>
<proteinExistence type="predicted"/>
<dbReference type="GO" id="GO:0071555">
    <property type="term" value="P:cell wall organization"/>
    <property type="evidence" value="ECO:0007669"/>
    <property type="project" value="TreeGrafter"/>
</dbReference>
<dbReference type="AlphaFoldDB" id="D3FZH5"/>
<name>D3FZH5_ALKPO</name>
<dbReference type="Proteomes" id="UP000001544">
    <property type="component" value="Chromosome"/>
</dbReference>
<keyword evidence="4 8" id="KW-0812">Transmembrane</keyword>
<evidence type="ECO:0000256" key="7">
    <source>
        <dbReference type="PIRSR" id="PIRSR600715-1"/>
    </source>
</evidence>
<dbReference type="Pfam" id="PF00953">
    <property type="entry name" value="Glycos_transf_4"/>
    <property type="match status" value="1"/>
</dbReference>
<evidence type="ECO:0000256" key="1">
    <source>
        <dbReference type="ARBA" id="ARBA00004651"/>
    </source>
</evidence>
<feature type="transmembrane region" description="Helical" evidence="8">
    <location>
        <begin position="178"/>
        <end position="196"/>
    </location>
</feature>
<gene>
    <name evidence="9" type="primary">tagO</name>
    <name evidence="9" type="ordered locus">BpOF4_05775</name>
</gene>
<keyword evidence="7" id="KW-0460">Magnesium</keyword>
<feature type="transmembrane region" description="Helical" evidence="8">
    <location>
        <begin position="6"/>
        <end position="24"/>
    </location>
</feature>
<dbReference type="eggNOG" id="COG0472">
    <property type="taxonomic scope" value="Bacteria"/>
</dbReference>
<dbReference type="STRING" id="398511.BpOF4_05775"/>
<dbReference type="GO" id="GO:0016780">
    <property type="term" value="F:phosphotransferase activity, for other substituted phosphate groups"/>
    <property type="evidence" value="ECO:0007669"/>
    <property type="project" value="InterPro"/>
</dbReference>
<evidence type="ECO:0000256" key="8">
    <source>
        <dbReference type="SAM" id="Phobius"/>
    </source>
</evidence>
<accession>D3FZH5</accession>
<protein>
    <submittedName>
        <fullName evidence="9">Glycosyl transferase group 4 family protein</fullName>
    </submittedName>
</protein>
<keyword evidence="7" id="KW-0479">Metal-binding</keyword>
<dbReference type="RefSeq" id="WP_012960490.1">
    <property type="nucleotide sequence ID" value="NC_013791.2"/>
</dbReference>
<dbReference type="PANTHER" id="PTHR22926:SF3">
    <property type="entry name" value="UNDECAPRENYL-PHOSPHATE ALPHA-N-ACETYLGLUCOSAMINYL 1-PHOSPHATE TRANSFERASE"/>
    <property type="match status" value="1"/>
</dbReference>
<dbReference type="CDD" id="cd06853">
    <property type="entry name" value="GT_WecA_like"/>
    <property type="match status" value="1"/>
</dbReference>
<feature type="transmembrane region" description="Helical" evidence="8">
    <location>
        <begin position="68"/>
        <end position="85"/>
    </location>
</feature>
<evidence type="ECO:0000313" key="10">
    <source>
        <dbReference type="Proteomes" id="UP000001544"/>
    </source>
</evidence>
<comment type="subcellular location">
    <subcellularLocation>
        <location evidence="1">Cell membrane</location>
        <topology evidence="1">Multi-pass membrane protein</topology>
    </subcellularLocation>
</comment>
<organism evidence="9 10">
    <name type="scientific">Alkalihalophilus pseudofirmus (strain ATCC BAA-2126 / JCM 17055 / OF4)</name>
    <name type="common">Bacillus pseudofirmus</name>
    <dbReference type="NCBI Taxonomy" id="398511"/>
    <lineage>
        <taxon>Bacteria</taxon>
        <taxon>Bacillati</taxon>
        <taxon>Bacillota</taxon>
        <taxon>Bacilli</taxon>
        <taxon>Bacillales</taxon>
        <taxon>Bacillaceae</taxon>
        <taxon>Alkalihalophilus</taxon>
    </lineage>
</organism>
<keyword evidence="3 9" id="KW-0808">Transferase</keyword>
<dbReference type="HOGENOM" id="CLU_023982_2_4_9"/>
<sequence>MIAWTLLICFIVAVLITPVVKQFAIKIGATDQPNHRKVHQKVMARLGGLAIYIGFLIGFIILQPASPYMIPILIGSFIIILTGFLDDMIELSAKWKLFGQLLAAGVVIFYGVRLDFINLPFGGELHLGWLAIPITLLWIIGITNAINLIDGLDGLAAGVSSIVLITISGLAILDGNIFVASLGVILLGSTLGFLVHNFNPAKIFMGDTGALFLGYMIAVISLLGFKNVTAFSLVIPVIILAVPISDTLFAIVRRVVQKKPLSAPDKSHLHHCLLRIGLSHKQTVLVIYAMTAFFGLAAVVLTMSTLWISLLVITISLVVIELIAERVGLVSDEYRPVMNLVRRIQNKNSARRIS</sequence>
<feature type="transmembrane region" description="Helical" evidence="8">
    <location>
        <begin position="283"/>
        <end position="301"/>
    </location>
</feature>
<keyword evidence="6 8" id="KW-0472">Membrane</keyword>
<keyword evidence="10" id="KW-1185">Reference proteome</keyword>
<feature type="transmembrane region" description="Helical" evidence="8">
    <location>
        <begin position="154"/>
        <end position="172"/>
    </location>
</feature>
<evidence type="ECO:0000313" key="9">
    <source>
        <dbReference type="EMBL" id="ADC49217.1"/>
    </source>
</evidence>
<feature type="binding site" evidence="7">
    <location>
        <position position="147"/>
    </location>
    <ligand>
        <name>Mg(2+)</name>
        <dbReference type="ChEBI" id="CHEBI:18420"/>
    </ligand>
</feature>
<keyword evidence="2" id="KW-1003">Cell membrane</keyword>
<feature type="transmembrane region" description="Helical" evidence="8">
    <location>
        <begin position="231"/>
        <end position="252"/>
    </location>
</feature>
<dbReference type="PROSITE" id="PS01348">
    <property type="entry name" value="MRAY_2"/>
    <property type="match status" value="1"/>
</dbReference>
<dbReference type="KEGG" id="bpf:BpOF4_05775"/>
<evidence type="ECO:0000256" key="5">
    <source>
        <dbReference type="ARBA" id="ARBA00022989"/>
    </source>
</evidence>
<dbReference type="GO" id="GO:0044038">
    <property type="term" value="P:cell wall macromolecule biosynthetic process"/>
    <property type="evidence" value="ECO:0007669"/>
    <property type="project" value="TreeGrafter"/>
</dbReference>
<dbReference type="EMBL" id="CP001878">
    <property type="protein sequence ID" value="ADC49217.1"/>
    <property type="molecule type" value="Genomic_DNA"/>
</dbReference>
<dbReference type="GO" id="GO:0005886">
    <property type="term" value="C:plasma membrane"/>
    <property type="evidence" value="ECO:0007669"/>
    <property type="project" value="UniProtKB-SubCell"/>
</dbReference>
<feature type="transmembrane region" description="Helical" evidence="8">
    <location>
        <begin position="307"/>
        <end position="324"/>
    </location>
</feature>
<comment type="cofactor">
    <cofactor evidence="7">
        <name>Mg(2+)</name>
        <dbReference type="ChEBI" id="CHEBI:18420"/>
    </cofactor>
</comment>
<evidence type="ECO:0000256" key="4">
    <source>
        <dbReference type="ARBA" id="ARBA00022692"/>
    </source>
</evidence>
<evidence type="ECO:0000256" key="6">
    <source>
        <dbReference type="ARBA" id="ARBA00023136"/>
    </source>
</evidence>
<keyword evidence="5 8" id="KW-1133">Transmembrane helix</keyword>
<feature type="transmembrane region" description="Helical" evidence="8">
    <location>
        <begin position="208"/>
        <end position="225"/>
    </location>
</feature>
<evidence type="ECO:0000256" key="3">
    <source>
        <dbReference type="ARBA" id="ARBA00022679"/>
    </source>
</evidence>
<dbReference type="InterPro" id="IPR018480">
    <property type="entry name" value="PNAcMuramoyl-5peptid_Trfase_CS"/>
</dbReference>
<dbReference type="InterPro" id="IPR000715">
    <property type="entry name" value="Glycosyl_transferase_4"/>
</dbReference>
<dbReference type="PANTHER" id="PTHR22926">
    <property type="entry name" value="PHOSPHO-N-ACETYLMURAMOYL-PENTAPEPTIDE-TRANSFERASE"/>
    <property type="match status" value="1"/>
</dbReference>
<dbReference type="GO" id="GO:0009103">
    <property type="term" value="P:lipopolysaccharide biosynthetic process"/>
    <property type="evidence" value="ECO:0007669"/>
    <property type="project" value="TreeGrafter"/>
</dbReference>
<dbReference type="GO" id="GO:0046872">
    <property type="term" value="F:metal ion binding"/>
    <property type="evidence" value="ECO:0007669"/>
    <property type="project" value="UniProtKB-KW"/>
</dbReference>
<evidence type="ECO:0000256" key="2">
    <source>
        <dbReference type="ARBA" id="ARBA00022475"/>
    </source>
</evidence>
<feature type="transmembrane region" description="Helical" evidence="8">
    <location>
        <begin position="97"/>
        <end position="114"/>
    </location>
</feature>
<feature type="transmembrane region" description="Helical" evidence="8">
    <location>
        <begin position="126"/>
        <end position="147"/>
    </location>
</feature>
<reference evidence="9 10" key="1">
    <citation type="journal article" date="2011" name="Environ. Microbiol.">
        <title>Genome of alkaliphilic Bacillus pseudofirmus OF4 reveals adaptations that support the ability to grow in an external pH range from 7.5 to 11.4.</title>
        <authorList>
            <person name="Janto B."/>
            <person name="Ahmed A."/>
            <person name="Ito M."/>
            <person name="Liu J."/>
            <person name="Hicks D.B."/>
            <person name="Pagni S."/>
            <person name="Fackelmayer O.J."/>
            <person name="Smith T.A."/>
            <person name="Earl J."/>
            <person name="Elbourne L.D."/>
            <person name="Hassan K."/>
            <person name="Paulsen I.T."/>
            <person name="Kolsto A.B."/>
            <person name="Tourasse N.J."/>
            <person name="Ehrlich G.D."/>
            <person name="Boissy R."/>
            <person name="Ivey D.M."/>
            <person name="Li G."/>
            <person name="Xue Y."/>
            <person name="Ma Y."/>
            <person name="Hu F.Z."/>
            <person name="Krulwich T.A."/>
        </authorList>
    </citation>
    <scope>NUCLEOTIDE SEQUENCE [LARGE SCALE GENOMIC DNA]</scope>
    <source>
        <strain evidence="10">ATCC BAA-2126 / JCM 17055 / OF4</strain>
    </source>
</reference>